<protein>
    <recommendedName>
        <fullName evidence="3 7">UDP-glucose 6-dehydrogenase</fullName>
        <ecNumber evidence="3 7">1.1.1.22</ecNumber>
    </recommendedName>
</protein>
<dbReference type="UniPathway" id="UPA00038">
    <property type="reaction ID" value="UER00491"/>
</dbReference>
<dbReference type="STRING" id="1034346.GCA_000313565_02726"/>
<keyword evidence="4 7" id="KW-0560">Oxidoreductase</keyword>
<dbReference type="Gene3D" id="3.40.50.720">
    <property type="entry name" value="NAD(P)-binding Rossmann-like Domain"/>
    <property type="match status" value="2"/>
</dbReference>
<dbReference type="Proteomes" id="UP000247612">
    <property type="component" value="Unassembled WGS sequence"/>
</dbReference>
<dbReference type="InterPro" id="IPR017476">
    <property type="entry name" value="UDP-Glc/GDP-Man"/>
</dbReference>
<dbReference type="InterPro" id="IPR001732">
    <property type="entry name" value="UDP-Glc/GDP-Man_DH_N"/>
</dbReference>
<dbReference type="NCBIfam" id="TIGR03026">
    <property type="entry name" value="NDP-sugDHase"/>
    <property type="match status" value="1"/>
</dbReference>
<dbReference type="AlphaFoldDB" id="A0A318KX65"/>
<evidence type="ECO:0000256" key="1">
    <source>
        <dbReference type="ARBA" id="ARBA00004701"/>
    </source>
</evidence>
<dbReference type="PIRSF" id="PIRSF000124">
    <property type="entry name" value="UDPglc_GDPman_dh"/>
    <property type="match status" value="1"/>
</dbReference>
<keyword evidence="5 7" id="KW-0520">NAD</keyword>
<dbReference type="Pfam" id="PF03720">
    <property type="entry name" value="UDPG_MGDP_dh_C"/>
    <property type="match status" value="1"/>
</dbReference>
<dbReference type="PRINTS" id="PR00411">
    <property type="entry name" value="PNDRDTASEI"/>
</dbReference>
<dbReference type="GO" id="GO:0006065">
    <property type="term" value="P:UDP-glucuronate biosynthetic process"/>
    <property type="evidence" value="ECO:0007669"/>
    <property type="project" value="UniProtKB-UniPathway"/>
</dbReference>
<keyword evidence="13" id="KW-1185">Reference proteome</keyword>
<name>A0A318KX65_9FIRM</name>
<dbReference type="SUPFAM" id="SSF52413">
    <property type="entry name" value="UDP-glucose/GDP-mannose dehydrogenase C-terminal domain"/>
    <property type="match status" value="1"/>
</dbReference>
<evidence type="ECO:0000256" key="9">
    <source>
        <dbReference type="PIRSR" id="PIRSR500134-2"/>
    </source>
</evidence>
<dbReference type="EMBL" id="QJKH01000009">
    <property type="protein sequence ID" value="PXX77813.1"/>
    <property type="molecule type" value="Genomic_DNA"/>
</dbReference>
<evidence type="ECO:0000256" key="2">
    <source>
        <dbReference type="ARBA" id="ARBA00006601"/>
    </source>
</evidence>
<dbReference type="InterPro" id="IPR014026">
    <property type="entry name" value="UDP-Glc/GDP-Man_DH_dimer"/>
</dbReference>
<dbReference type="InterPro" id="IPR008927">
    <property type="entry name" value="6-PGluconate_DH-like_C_sf"/>
</dbReference>
<evidence type="ECO:0000313" key="13">
    <source>
        <dbReference type="Proteomes" id="UP000247612"/>
    </source>
</evidence>
<comment type="caution">
    <text evidence="12">The sequence shown here is derived from an EMBL/GenBank/DDBJ whole genome shotgun (WGS) entry which is preliminary data.</text>
</comment>
<feature type="binding site" evidence="10">
    <location>
        <position position="86"/>
    </location>
    <ligand>
        <name>NAD(+)</name>
        <dbReference type="ChEBI" id="CHEBI:57540"/>
    </ligand>
</feature>
<dbReference type="InterPro" id="IPR036291">
    <property type="entry name" value="NAD(P)-bd_dom_sf"/>
</dbReference>
<feature type="active site" description="Nucleophile" evidence="8">
    <location>
        <position position="258"/>
    </location>
</feature>
<comment type="catalytic activity">
    <reaction evidence="6 7">
        <text>UDP-alpha-D-glucose + 2 NAD(+) + H2O = UDP-alpha-D-glucuronate + 2 NADH + 3 H(+)</text>
        <dbReference type="Rhea" id="RHEA:23596"/>
        <dbReference type="ChEBI" id="CHEBI:15377"/>
        <dbReference type="ChEBI" id="CHEBI:15378"/>
        <dbReference type="ChEBI" id="CHEBI:57540"/>
        <dbReference type="ChEBI" id="CHEBI:57945"/>
        <dbReference type="ChEBI" id="CHEBI:58052"/>
        <dbReference type="ChEBI" id="CHEBI:58885"/>
        <dbReference type="EC" id="1.1.1.22"/>
    </reaction>
</comment>
<dbReference type="OrthoDB" id="9803238at2"/>
<feature type="binding site" evidence="9">
    <location>
        <begin position="247"/>
        <end position="251"/>
    </location>
    <ligand>
        <name>substrate</name>
    </ligand>
</feature>
<feature type="binding site" evidence="10">
    <location>
        <position position="30"/>
    </location>
    <ligand>
        <name>NAD(+)</name>
        <dbReference type="ChEBI" id="CHEBI:57540"/>
    </ligand>
</feature>
<dbReference type="PIRSF" id="PIRSF500134">
    <property type="entry name" value="UDPglc_DH_bac"/>
    <property type="match status" value="1"/>
</dbReference>
<reference evidence="12 13" key="1">
    <citation type="submission" date="2018-05" db="EMBL/GenBank/DDBJ databases">
        <title>Genomic Encyclopedia of Type Strains, Phase IV (KMG-IV): sequencing the most valuable type-strain genomes for metagenomic binning, comparative biology and taxonomic classification.</title>
        <authorList>
            <person name="Goeker M."/>
        </authorList>
    </citation>
    <scope>NUCLEOTIDE SEQUENCE [LARGE SCALE GENOMIC DNA]</scope>
    <source>
        <strain evidence="12 13">JC118</strain>
    </source>
</reference>
<dbReference type="GO" id="GO:0003979">
    <property type="term" value="F:UDP-glucose 6-dehydrogenase activity"/>
    <property type="evidence" value="ECO:0007669"/>
    <property type="project" value="UniProtKB-EC"/>
</dbReference>
<dbReference type="Pfam" id="PF03721">
    <property type="entry name" value="UDPG_MGDP_dh_N"/>
    <property type="match status" value="1"/>
</dbReference>
<dbReference type="RefSeq" id="WP_022939010.1">
    <property type="nucleotide sequence ID" value="NZ_CABKRQ010000007.1"/>
</dbReference>
<evidence type="ECO:0000313" key="12">
    <source>
        <dbReference type="EMBL" id="PXX77813.1"/>
    </source>
</evidence>
<evidence type="ECO:0000256" key="3">
    <source>
        <dbReference type="ARBA" id="ARBA00012954"/>
    </source>
</evidence>
<feature type="domain" description="UDP-glucose/GDP-mannose dehydrogenase C-terminal" evidence="11">
    <location>
        <begin position="311"/>
        <end position="412"/>
    </location>
</feature>
<comment type="pathway">
    <text evidence="1">Nucleotide-sugar biosynthesis; UDP-alpha-D-glucuronate biosynthesis; UDP-alpha-D-glucuronate from UDP-alpha-D-glucose: step 1/1.</text>
</comment>
<accession>A0A318KX65</accession>
<evidence type="ECO:0000256" key="7">
    <source>
        <dbReference type="PIRNR" id="PIRNR000124"/>
    </source>
</evidence>
<dbReference type="EC" id="1.1.1.22" evidence="3 7"/>
<feature type="binding site" evidence="10">
    <location>
        <position position="35"/>
    </location>
    <ligand>
        <name>NAD(+)</name>
        <dbReference type="ChEBI" id="CHEBI:57540"/>
    </ligand>
</feature>
<comment type="similarity">
    <text evidence="2 7">Belongs to the UDP-glucose/GDP-mannose dehydrogenase family.</text>
</comment>
<dbReference type="PANTHER" id="PTHR43750:SF3">
    <property type="entry name" value="UDP-GLUCOSE 6-DEHYDROGENASE TUAD"/>
    <property type="match status" value="1"/>
</dbReference>
<dbReference type="GO" id="GO:0051287">
    <property type="term" value="F:NAD binding"/>
    <property type="evidence" value="ECO:0007669"/>
    <property type="project" value="InterPro"/>
</dbReference>
<evidence type="ECO:0000256" key="8">
    <source>
        <dbReference type="PIRSR" id="PIRSR500134-1"/>
    </source>
</evidence>
<feature type="binding site" evidence="10">
    <location>
        <position position="121"/>
    </location>
    <ligand>
        <name>NAD(+)</name>
        <dbReference type="ChEBI" id="CHEBI:57540"/>
    </ligand>
</feature>
<dbReference type="SUPFAM" id="SSF48179">
    <property type="entry name" value="6-phosphogluconate dehydrogenase C-terminal domain-like"/>
    <property type="match status" value="1"/>
</dbReference>
<dbReference type="InterPro" id="IPR028357">
    <property type="entry name" value="UDPglc_DH_bac"/>
</dbReference>
<feature type="binding site" evidence="9">
    <location>
        <position position="318"/>
    </location>
    <ligand>
        <name>substrate</name>
    </ligand>
</feature>
<evidence type="ECO:0000256" key="10">
    <source>
        <dbReference type="PIRSR" id="PIRSR500134-3"/>
    </source>
</evidence>
<dbReference type="Pfam" id="PF00984">
    <property type="entry name" value="UDPG_MGDP_dh"/>
    <property type="match status" value="1"/>
</dbReference>
<feature type="binding site" evidence="9">
    <location>
        <position position="255"/>
    </location>
    <ligand>
        <name>substrate</name>
    </ligand>
</feature>
<dbReference type="GO" id="GO:0000271">
    <property type="term" value="P:polysaccharide biosynthetic process"/>
    <property type="evidence" value="ECO:0007669"/>
    <property type="project" value="InterPro"/>
</dbReference>
<evidence type="ECO:0000256" key="5">
    <source>
        <dbReference type="ARBA" id="ARBA00023027"/>
    </source>
</evidence>
<feature type="binding site" evidence="10">
    <location>
        <position position="261"/>
    </location>
    <ligand>
        <name>NAD(+)</name>
        <dbReference type="ChEBI" id="CHEBI:57540"/>
    </ligand>
</feature>
<dbReference type="SMART" id="SM00984">
    <property type="entry name" value="UDPG_MGDP_dh_C"/>
    <property type="match status" value="1"/>
</dbReference>
<evidence type="ECO:0000259" key="11">
    <source>
        <dbReference type="SMART" id="SM00984"/>
    </source>
</evidence>
<dbReference type="SUPFAM" id="SSF51735">
    <property type="entry name" value="NAD(P)-binding Rossmann-fold domains"/>
    <property type="match status" value="1"/>
</dbReference>
<dbReference type="PANTHER" id="PTHR43750">
    <property type="entry name" value="UDP-GLUCOSE 6-DEHYDROGENASE TUAD"/>
    <property type="match status" value="1"/>
</dbReference>
<dbReference type="InterPro" id="IPR036220">
    <property type="entry name" value="UDP-Glc/GDP-Man_DH_C_sf"/>
</dbReference>
<proteinExistence type="inferred from homology"/>
<dbReference type="Gene3D" id="1.20.5.100">
    <property type="entry name" value="Cytochrome c1, transmembrane anchor, C-terminal"/>
    <property type="match status" value="1"/>
</dbReference>
<feature type="binding site" evidence="10">
    <location>
        <position position="325"/>
    </location>
    <ligand>
        <name>NAD(+)</name>
        <dbReference type="ChEBI" id="CHEBI:57540"/>
    </ligand>
</feature>
<gene>
    <name evidence="12" type="ORF">DES51_10965</name>
</gene>
<evidence type="ECO:0000256" key="4">
    <source>
        <dbReference type="ARBA" id="ARBA00023002"/>
    </source>
</evidence>
<organism evidence="12 13">
    <name type="scientific">Dielma fastidiosa</name>
    <dbReference type="NCBI Taxonomy" id="1034346"/>
    <lineage>
        <taxon>Bacteria</taxon>
        <taxon>Bacillati</taxon>
        <taxon>Bacillota</taxon>
        <taxon>Erysipelotrichia</taxon>
        <taxon>Erysipelotrichales</taxon>
        <taxon>Erysipelotrichaceae</taxon>
        <taxon>Dielma</taxon>
    </lineage>
</organism>
<sequence>MEIAVVGVGYVGLAVGLIFGEMGHQVTFYDCDKEKLEGLKQGIMPLYEPGMSELLNELLALGRIKTAMDEQNTYRNKAMIAVCVGTPSTESGETDLTSYWQVIEEAAKAANQEFILLIKSTVPIGTGNQTATYLQEHAKDKSMVVNNPEFLSQGTALMDMRKADRIIIGTVDKQAAAIMSAFYAPLSRPMLFTDNLGAELIKYGSNGFLAVKLSYINEIAKLCMHYGADIKEVAAGIGMDHRIGHGYMKAGCGYGGSCLPKDTHSLIYQAAKQGYELKSVKAADAVNEEQKLILLKQARIQMQGFDQKRIAILGVAFKANTDDLRCSPAVLNIKIMIAEGAEVVVYDPQAAAKLQASYPLIKRCESIEEGLRAADACFIFTEWESIQQLKRKDFARAMKQVLIYDERHCLDKHEFARNELYTIG</sequence>
<dbReference type="InterPro" id="IPR014027">
    <property type="entry name" value="UDP-Glc/GDP-Man_DH_C"/>
</dbReference>
<feature type="binding site" evidence="9">
    <location>
        <position position="202"/>
    </location>
    <ligand>
        <name>substrate</name>
    </ligand>
</feature>
<evidence type="ECO:0000256" key="6">
    <source>
        <dbReference type="ARBA" id="ARBA00047473"/>
    </source>
</evidence>